<keyword evidence="4" id="KW-0808">Transferase</keyword>
<dbReference type="InterPro" id="IPR036527">
    <property type="entry name" value="SCP2_sterol-bd_dom_sf"/>
</dbReference>
<dbReference type="Pfam" id="PF17668">
    <property type="entry name" value="Acetyltransf_17"/>
    <property type="match status" value="1"/>
</dbReference>
<feature type="region of interest" description="Disordered" evidence="1">
    <location>
        <begin position="26"/>
        <end position="47"/>
    </location>
</feature>
<dbReference type="Gene3D" id="3.30.1050.10">
    <property type="entry name" value="SCP2 sterol-binding domain"/>
    <property type="match status" value="1"/>
</dbReference>
<dbReference type="OrthoDB" id="212302at2157"/>
<dbReference type="GO" id="GO:0034069">
    <property type="term" value="F:aminoglycoside N-acetyltransferase activity"/>
    <property type="evidence" value="ECO:0007669"/>
    <property type="project" value="TreeGrafter"/>
</dbReference>
<dbReference type="PANTHER" id="PTHR37817:SF1">
    <property type="entry name" value="N-ACETYLTRANSFERASE EIS"/>
    <property type="match status" value="1"/>
</dbReference>
<reference evidence="5" key="1">
    <citation type="submission" date="2019-05" db="EMBL/GenBank/DDBJ databases">
        <title>Genome sequence and methylation pattern of the halophilic Archaeon Natrinema versiforme BOL5-4.</title>
        <authorList>
            <person name="DasSarma P."/>
            <person name="Anton B.P."/>
            <person name="DasSarma S.L."/>
            <person name="Martinez F.L."/>
            <person name="Guzman D."/>
            <person name="Roberts R.J."/>
            <person name="DasSarma S."/>
        </authorList>
    </citation>
    <scope>NUCLEOTIDE SEQUENCE [LARGE SCALE GENOMIC DNA]</scope>
    <source>
        <strain evidence="5">BOL5-4</strain>
    </source>
</reference>
<dbReference type="CDD" id="cd04301">
    <property type="entry name" value="NAT_SF"/>
    <property type="match status" value="1"/>
</dbReference>
<evidence type="ECO:0000259" key="2">
    <source>
        <dbReference type="Pfam" id="PF13530"/>
    </source>
</evidence>
<dbReference type="Pfam" id="PF13530">
    <property type="entry name" value="SCP2_2"/>
    <property type="match status" value="1"/>
</dbReference>
<dbReference type="InterPro" id="IPR041380">
    <property type="entry name" value="Acetyltransf_17"/>
</dbReference>
<dbReference type="EMBL" id="CP040330">
    <property type="protein sequence ID" value="QCS42834.1"/>
    <property type="molecule type" value="Genomic_DNA"/>
</dbReference>
<feature type="compositionally biased region" description="Basic and acidic residues" evidence="1">
    <location>
        <begin position="33"/>
        <end position="47"/>
    </location>
</feature>
<dbReference type="AlphaFoldDB" id="A0A4P8WI07"/>
<dbReference type="InterPro" id="IPR016181">
    <property type="entry name" value="Acyl_CoA_acyltransferase"/>
</dbReference>
<dbReference type="SUPFAM" id="SSF55729">
    <property type="entry name" value="Acyl-CoA N-acyltransferases (Nat)"/>
    <property type="match status" value="1"/>
</dbReference>
<dbReference type="InterPro" id="IPR025559">
    <property type="entry name" value="Eis_dom"/>
</dbReference>
<dbReference type="GO" id="GO:0030649">
    <property type="term" value="P:aminoglycoside antibiotic catabolic process"/>
    <property type="evidence" value="ECO:0007669"/>
    <property type="project" value="TreeGrafter"/>
</dbReference>
<evidence type="ECO:0000313" key="4">
    <source>
        <dbReference type="EMBL" id="QCS42834.1"/>
    </source>
</evidence>
<dbReference type="SUPFAM" id="SSF55718">
    <property type="entry name" value="SCP-like"/>
    <property type="match status" value="1"/>
</dbReference>
<proteinExistence type="predicted"/>
<gene>
    <name evidence="4" type="ORF">FEJ81_10870</name>
</gene>
<sequence>MVDYRPIPDERDVFHEYRSYAFRPEEGVPAYDPADHETPRDTLGSRRGVYEDGAADDAKPRSVCRHYWLESRVRGDVHRTAGLASVATPPEYRRRGYVRQLLARSLAEYRDHDVRFSVLWPFRYRFYRQYGWDTCTRLVTHECEPSVLSVASDAVDRDAGSFRRLEADEYEALEPAYETYADRYSLALERDEEWWRHRVFAGSERDPFVYAYERNGQVRGYLVYTMDGTDGDRTMVVSELAAIDHDAVLALLSFCYDHESQVQRVRLRVADDVPLRAIAREPDQIETTVADGPMVRVVDIAETLSAVAYPDRDATVTIAVEDPLAEWNDGTFRLAVSDGRADCRRLRDHETLQSSADVRLDIGALSQLVVGFQSAAALERTGRLETTDASSLETMSTLFPETTVFLGDRF</sequence>
<dbReference type="PANTHER" id="PTHR37817">
    <property type="entry name" value="N-ACETYLTRANSFERASE EIS"/>
    <property type="match status" value="1"/>
</dbReference>
<organism evidence="4 5">
    <name type="scientific">Natrinema versiforme</name>
    <dbReference type="NCBI Taxonomy" id="88724"/>
    <lineage>
        <taxon>Archaea</taxon>
        <taxon>Methanobacteriati</taxon>
        <taxon>Methanobacteriota</taxon>
        <taxon>Stenosarchaea group</taxon>
        <taxon>Halobacteria</taxon>
        <taxon>Halobacteriales</taxon>
        <taxon>Natrialbaceae</taxon>
        <taxon>Natrinema</taxon>
    </lineage>
</organism>
<evidence type="ECO:0000259" key="3">
    <source>
        <dbReference type="Pfam" id="PF17668"/>
    </source>
</evidence>
<evidence type="ECO:0000256" key="1">
    <source>
        <dbReference type="SAM" id="MobiDB-lite"/>
    </source>
</evidence>
<dbReference type="InterPro" id="IPR051554">
    <property type="entry name" value="Acetyltransferase_Eis"/>
</dbReference>
<dbReference type="KEGG" id="nvr:FEJ81_10870"/>
<name>A0A4P8WI07_9EURY</name>
<feature type="domain" description="Eis-like acetyltransferase" evidence="3">
    <location>
        <begin position="187"/>
        <end position="297"/>
    </location>
</feature>
<evidence type="ECO:0000313" key="5">
    <source>
        <dbReference type="Proteomes" id="UP000302218"/>
    </source>
</evidence>
<protein>
    <submittedName>
        <fullName evidence="4">GNAT family N-acetyltransferase</fullName>
    </submittedName>
</protein>
<dbReference type="Pfam" id="PF13527">
    <property type="entry name" value="Acetyltransf_9"/>
    <property type="match status" value="1"/>
</dbReference>
<dbReference type="RefSeq" id="WP_138245311.1">
    <property type="nucleotide sequence ID" value="NZ_CP040330.1"/>
</dbReference>
<feature type="domain" description="Enhanced intracellular survival protein" evidence="2">
    <location>
        <begin position="302"/>
        <end position="406"/>
    </location>
</feature>
<accession>A0A4P8WI07</accession>
<dbReference type="Proteomes" id="UP000302218">
    <property type="component" value="Chromosome"/>
</dbReference>
<dbReference type="GeneID" id="40265781"/>
<dbReference type="Gene3D" id="3.40.630.30">
    <property type="match status" value="2"/>
</dbReference>